<feature type="region of interest" description="Disordered" evidence="1">
    <location>
        <begin position="1"/>
        <end position="35"/>
    </location>
</feature>
<sequence length="289" mass="31267">MGLVRRPRQENCGRRSGAKAFEDTSDQSAHEGMNLPLDAGPVLALSGQEAIEFAVTLHEENAKDFDTKDANPPCIHDTNEEFSRYFFVADEGHRKSWKQTQSNKISGGTDVKNGARLLSARDSVGAPLAAPAQSSDPNAQIKDEAPAIPEAKEAAILLKIDLDGLQKAQTTLRQRKSQLTAKSRAAKKDLPALKKKLAGAKEMLERRLTGSKACKRKYSELLEHARGPGRRPRANAGAPLATNALTYNPAQSLFDDAHLVKYGSLEKLESLSGLDKVHTLPPATTAQLG</sequence>
<organism evidence="2 3">
    <name type="scientific">Prorocentrum cordatum</name>
    <dbReference type="NCBI Taxonomy" id="2364126"/>
    <lineage>
        <taxon>Eukaryota</taxon>
        <taxon>Sar</taxon>
        <taxon>Alveolata</taxon>
        <taxon>Dinophyceae</taxon>
        <taxon>Prorocentrales</taxon>
        <taxon>Prorocentraceae</taxon>
        <taxon>Prorocentrum</taxon>
    </lineage>
</organism>
<proteinExistence type="predicted"/>
<accession>A0ABN9SKP1</accession>
<keyword evidence="3" id="KW-1185">Reference proteome</keyword>
<evidence type="ECO:0000313" key="2">
    <source>
        <dbReference type="EMBL" id="CAK0832343.1"/>
    </source>
</evidence>
<evidence type="ECO:0000313" key="3">
    <source>
        <dbReference type="Proteomes" id="UP001189429"/>
    </source>
</evidence>
<dbReference type="Proteomes" id="UP001189429">
    <property type="component" value="Unassembled WGS sequence"/>
</dbReference>
<dbReference type="EMBL" id="CAUYUJ010011669">
    <property type="protein sequence ID" value="CAK0832343.1"/>
    <property type="molecule type" value="Genomic_DNA"/>
</dbReference>
<reference evidence="2" key="1">
    <citation type="submission" date="2023-10" db="EMBL/GenBank/DDBJ databases">
        <authorList>
            <person name="Chen Y."/>
            <person name="Shah S."/>
            <person name="Dougan E. K."/>
            <person name="Thang M."/>
            <person name="Chan C."/>
        </authorList>
    </citation>
    <scope>NUCLEOTIDE SEQUENCE [LARGE SCALE GENOMIC DNA]</scope>
</reference>
<name>A0ABN9SKP1_9DINO</name>
<comment type="caution">
    <text evidence="2">The sequence shown here is derived from an EMBL/GenBank/DDBJ whole genome shotgun (WGS) entry which is preliminary data.</text>
</comment>
<gene>
    <name evidence="2" type="ORF">PCOR1329_LOCUS30389</name>
</gene>
<evidence type="ECO:0000256" key="1">
    <source>
        <dbReference type="SAM" id="MobiDB-lite"/>
    </source>
</evidence>
<evidence type="ECO:0008006" key="4">
    <source>
        <dbReference type="Google" id="ProtNLM"/>
    </source>
</evidence>
<protein>
    <recommendedName>
        <fullName evidence="4">Ribosome biogenesis protein NOP53</fullName>
    </recommendedName>
</protein>